<gene>
    <name evidence="1" type="ORF">GCM10010841_26460</name>
</gene>
<organism evidence="1 2">
    <name type="scientific">Deinococcus aerophilus</name>
    <dbReference type="NCBI Taxonomy" id="522488"/>
    <lineage>
        <taxon>Bacteria</taxon>
        <taxon>Thermotogati</taxon>
        <taxon>Deinococcota</taxon>
        <taxon>Deinococci</taxon>
        <taxon>Deinococcales</taxon>
        <taxon>Deinococcaceae</taxon>
        <taxon>Deinococcus</taxon>
    </lineage>
</organism>
<evidence type="ECO:0000313" key="1">
    <source>
        <dbReference type="EMBL" id="GGM16866.1"/>
    </source>
</evidence>
<comment type="caution">
    <text evidence="1">The sequence shown here is derived from an EMBL/GenBank/DDBJ whole genome shotgun (WGS) entry which is preliminary data.</text>
</comment>
<accession>A0ABQ2GXP3</accession>
<dbReference type="Proteomes" id="UP000661918">
    <property type="component" value="Unassembled WGS sequence"/>
</dbReference>
<dbReference type="EMBL" id="BMOM01000026">
    <property type="protein sequence ID" value="GGM16866.1"/>
    <property type="molecule type" value="Genomic_DNA"/>
</dbReference>
<protein>
    <recommendedName>
        <fullName evidence="3">YbjN domain-containing protein</fullName>
    </recommendedName>
</protein>
<sequence length="154" mass="16450">MTRIWTDADPFDEPPPHPLLRAIGDALSCLEPVLRSVQYDAAGPQPCVTVGFGGAWHLAGIRILDEDTLLLDLPVGEVDQAAEVLAALLAENLGGPWLYRVDGPSRGARLIVVIEHLMPLADLPDLPGRLLAGWQEKLIRQGLLEALGNAGGTP</sequence>
<evidence type="ECO:0008006" key="3">
    <source>
        <dbReference type="Google" id="ProtNLM"/>
    </source>
</evidence>
<name>A0ABQ2GXP3_9DEIO</name>
<reference evidence="2" key="1">
    <citation type="journal article" date="2019" name="Int. J. Syst. Evol. Microbiol.">
        <title>The Global Catalogue of Microorganisms (GCM) 10K type strain sequencing project: providing services to taxonomists for standard genome sequencing and annotation.</title>
        <authorList>
            <consortium name="The Broad Institute Genomics Platform"/>
            <consortium name="The Broad Institute Genome Sequencing Center for Infectious Disease"/>
            <person name="Wu L."/>
            <person name="Ma J."/>
        </authorList>
    </citation>
    <scope>NUCLEOTIDE SEQUENCE [LARGE SCALE GENOMIC DNA]</scope>
    <source>
        <strain evidence="2">JCM 15443</strain>
    </source>
</reference>
<proteinExistence type="predicted"/>
<keyword evidence="2" id="KW-1185">Reference proteome</keyword>
<dbReference type="RefSeq" id="WP_188904832.1">
    <property type="nucleotide sequence ID" value="NZ_BMOM01000026.1"/>
</dbReference>
<evidence type="ECO:0000313" key="2">
    <source>
        <dbReference type="Proteomes" id="UP000661918"/>
    </source>
</evidence>